<dbReference type="STRING" id="7222.B4JRC3"/>
<keyword evidence="9" id="KW-0067">ATP-binding</keyword>
<organism evidence="19">
    <name type="scientific">Drosophila grimshawi</name>
    <name type="common">Hawaiian fruit fly</name>
    <name type="synonym">Idiomyia grimshawi</name>
    <dbReference type="NCBI Taxonomy" id="7222"/>
    <lineage>
        <taxon>Eukaryota</taxon>
        <taxon>Metazoa</taxon>
        <taxon>Ecdysozoa</taxon>
        <taxon>Arthropoda</taxon>
        <taxon>Hexapoda</taxon>
        <taxon>Insecta</taxon>
        <taxon>Pterygota</taxon>
        <taxon>Neoptera</taxon>
        <taxon>Endopterygota</taxon>
        <taxon>Diptera</taxon>
        <taxon>Brachycera</taxon>
        <taxon>Muscomorpha</taxon>
        <taxon>Ephydroidea</taxon>
        <taxon>Drosophilidae</taxon>
        <taxon>Drosophila</taxon>
        <taxon>Hawaiian Drosophila</taxon>
    </lineage>
</organism>
<evidence type="ECO:0000256" key="10">
    <source>
        <dbReference type="ARBA" id="ARBA00022842"/>
    </source>
</evidence>
<evidence type="ECO:0000256" key="8">
    <source>
        <dbReference type="ARBA" id="ARBA00022777"/>
    </source>
</evidence>
<dbReference type="NCBIfam" id="NF004978">
    <property type="entry name" value="PRK06354.1"/>
    <property type="match status" value="1"/>
</dbReference>
<dbReference type="PhylomeDB" id="B4JRC3"/>
<dbReference type="EC" id="2.7.1.40" evidence="15"/>
<dbReference type="InterPro" id="IPR040442">
    <property type="entry name" value="Pyrv_kinase-like_dom_sf"/>
</dbReference>
<dbReference type="Gene3D" id="2.40.33.10">
    <property type="entry name" value="PK beta-barrel domain-like"/>
    <property type="match status" value="1"/>
</dbReference>
<comment type="similarity">
    <text evidence="4 15">Belongs to the pyruvate kinase family.</text>
</comment>
<evidence type="ECO:0000256" key="5">
    <source>
        <dbReference type="ARBA" id="ARBA00022679"/>
    </source>
</evidence>
<feature type="domain" description="Pyruvate kinase barrel" evidence="16">
    <location>
        <begin position="38"/>
        <end position="367"/>
    </location>
</feature>
<dbReference type="SUPFAM" id="SSF51621">
    <property type="entry name" value="Phosphoenolpyruvate/pyruvate domain"/>
    <property type="match status" value="1"/>
</dbReference>
<keyword evidence="5 15" id="KW-0808">Transferase</keyword>
<dbReference type="UniPathway" id="UPA00109">
    <property type="reaction ID" value="UER00188"/>
</dbReference>
<dbReference type="Pfam" id="PF02887">
    <property type="entry name" value="PK_C"/>
    <property type="match status" value="1"/>
</dbReference>
<evidence type="ECO:0000256" key="4">
    <source>
        <dbReference type="ARBA" id="ARBA00008663"/>
    </source>
</evidence>
<dbReference type="InterPro" id="IPR015795">
    <property type="entry name" value="Pyrv_Knase_C"/>
</dbReference>
<evidence type="ECO:0000313" key="18">
    <source>
        <dbReference type="EMBL" id="EDV94313.1"/>
    </source>
</evidence>
<dbReference type="SUPFAM" id="SSF50800">
    <property type="entry name" value="PK beta-barrel domain-like"/>
    <property type="match status" value="1"/>
</dbReference>
<evidence type="ECO:0000256" key="11">
    <source>
        <dbReference type="ARBA" id="ARBA00023152"/>
    </source>
</evidence>
<name>B4JRC3_DROGR</name>
<keyword evidence="8 15" id="KW-0418">Kinase</keyword>
<accession>B4JRC3</accession>
<comment type="function">
    <text evidence="14">Pyruvate kinase that catalyzes the conversion of phosphoenolpyruvate to pyruvate with the synthesis of ATP, and which plays a key role in glycolysis.</text>
</comment>
<dbReference type="eggNOG" id="KOG2323">
    <property type="taxonomic scope" value="Eukaryota"/>
</dbReference>
<dbReference type="FunCoup" id="B4JRC3">
    <property type="interactions" value="178"/>
</dbReference>
<keyword evidence="19" id="KW-1185">Reference proteome</keyword>
<dbReference type="OMA" id="ETDLPAM"/>
<comment type="cofactor">
    <cofactor evidence="1">
        <name>Mg(2+)</name>
        <dbReference type="ChEBI" id="CHEBI:18420"/>
    </cofactor>
</comment>
<dbReference type="EMBL" id="CH916373">
    <property type="protein sequence ID" value="EDV94313.1"/>
    <property type="molecule type" value="Genomic_DNA"/>
</dbReference>
<comment type="pathway">
    <text evidence="3 15">Carbohydrate degradation; glycolysis; pyruvate from D-glyceraldehyde 3-phosphate: step 5/5.</text>
</comment>
<evidence type="ECO:0000256" key="12">
    <source>
        <dbReference type="ARBA" id="ARBA00023317"/>
    </source>
</evidence>
<comment type="catalytic activity">
    <reaction evidence="13">
        <text>pyruvate + ATP = phosphoenolpyruvate + ADP + H(+)</text>
        <dbReference type="Rhea" id="RHEA:18157"/>
        <dbReference type="ChEBI" id="CHEBI:15361"/>
        <dbReference type="ChEBI" id="CHEBI:15378"/>
        <dbReference type="ChEBI" id="CHEBI:30616"/>
        <dbReference type="ChEBI" id="CHEBI:58702"/>
        <dbReference type="ChEBI" id="CHEBI:456216"/>
        <dbReference type="EC" id="2.7.1.40"/>
    </reaction>
    <physiologicalReaction direction="right-to-left" evidence="13">
        <dbReference type="Rhea" id="RHEA:18159"/>
    </physiologicalReaction>
</comment>
<dbReference type="GO" id="GO:0000287">
    <property type="term" value="F:magnesium ion binding"/>
    <property type="evidence" value="ECO:0007669"/>
    <property type="project" value="InterPro"/>
</dbReference>
<dbReference type="HOGENOM" id="CLU_015439_0_1_1"/>
<dbReference type="PANTHER" id="PTHR11817">
    <property type="entry name" value="PYRUVATE KINASE"/>
    <property type="match status" value="1"/>
</dbReference>
<dbReference type="Gene3D" id="3.40.1380.20">
    <property type="entry name" value="Pyruvate kinase, C-terminal domain"/>
    <property type="match status" value="1"/>
</dbReference>
<feature type="domain" description="Pyruvate kinase C-terminal" evidence="17">
    <location>
        <begin position="404"/>
        <end position="488"/>
    </location>
</feature>
<sequence length="550" mass="60274">MQASQPVVQLDRGPFASQLDYKSRLQFNAPTLDYALSGIICTIGPATNKPETIVKLIEAGMRVVRLNFSHGTHEYHCRTIQAARKAIDCYTHKMGVHKPVAIALDTKGPEIRTGQNEGSDTAIIVLKRGDKIKLTTDKSVENKGNKNMIYVDYEKLSLIIKPENIIYIDDGLISMRVLQVTGNQIVCEVVNGGKLGSRKGVNLPGTPVDLPSISERDKLDLKFGVEQDVDMIFTSFIRDATAIDEIRKILGTVGKHIKIISKIENQQGLQNIDSIIAASDGVMVARGDLGIEISTEQVVLAQKCIIAKCNKMGKPVICATQMLASMEDNPRPTRSEASDVGNAIFDGADCVMLSGETAKGMYPVECVRCMTDLCSKVESVLWYEQMQNEMKTVVQSSTSDNLSAITLGITEIASLSRANAIVIVSPCPLMAQLISQFRPRCPIVFVTGNPRVARQSVLYRGVCPLVPEAMANGCIDFARILTMSLEQMAKLKIINVDQTLKLMSVNALKADKISFRLLHMKQKSQETKCKETAAIKAKCSAKITNCFKKS</sequence>
<dbReference type="InParanoid" id="B4JRC3"/>
<evidence type="ECO:0000313" key="19">
    <source>
        <dbReference type="Proteomes" id="UP000001070"/>
    </source>
</evidence>
<dbReference type="InterPro" id="IPR011037">
    <property type="entry name" value="Pyrv_Knase-like_insert_dom_sf"/>
</dbReference>
<protein>
    <recommendedName>
        <fullName evidence="15">Pyruvate kinase</fullName>
        <ecNumber evidence="15">2.7.1.40</ecNumber>
    </recommendedName>
</protein>
<keyword evidence="11 15" id="KW-0324">Glycolysis</keyword>
<dbReference type="FunFam" id="2.40.33.10:FF:000001">
    <property type="entry name" value="Pyruvate kinase"/>
    <property type="match status" value="1"/>
</dbReference>
<dbReference type="Proteomes" id="UP000001070">
    <property type="component" value="Unassembled WGS sequence"/>
</dbReference>
<dbReference type="GO" id="GO:0004743">
    <property type="term" value="F:pyruvate kinase activity"/>
    <property type="evidence" value="ECO:0007669"/>
    <property type="project" value="UniProtKB-EC"/>
</dbReference>
<evidence type="ECO:0000256" key="2">
    <source>
        <dbReference type="ARBA" id="ARBA00001958"/>
    </source>
</evidence>
<dbReference type="AlphaFoldDB" id="B4JRC3"/>
<dbReference type="NCBIfam" id="TIGR01064">
    <property type="entry name" value="pyruv_kin"/>
    <property type="match status" value="1"/>
</dbReference>
<dbReference type="Gene3D" id="3.20.20.60">
    <property type="entry name" value="Phosphoenolpyruvate-binding domains"/>
    <property type="match status" value="1"/>
</dbReference>
<evidence type="ECO:0000256" key="7">
    <source>
        <dbReference type="ARBA" id="ARBA00022741"/>
    </source>
</evidence>
<evidence type="ECO:0000259" key="16">
    <source>
        <dbReference type="Pfam" id="PF00224"/>
    </source>
</evidence>
<evidence type="ECO:0000256" key="9">
    <source>
        <dbReference type="ARBA" id="ARBA00022840"/>
    </source>
</evidence>
<keyword evidence="10 15" id="KW-0460">Magnesium</keyword>
<dbReference type="InterPro" id="IPR001697">
    <property type="entry name" value="Pyr_Knase"/>
</dbReference>
<dbReference type="GO" id="GO:0030955">
    <property type="term" value="F:potassium ion binding"/>
    <property type="evidence" value="ECO:0007669"/>
    <property type="project" value="InterPro"/>
</dbReference>
<dbReference type="InterPro" id="IPR015813">
    <property type="entry name" value="Pyrv/PenolPyrv_kinase-like_dom"/>
</dbReference>
<dbReference type="InterPro" id="IPR015793">
    <property type="entry name" value="Pyrv_Knase_brl"/>
</dbReference>
<dbReference type="Pfam" id="PF00224">
    <property type="entry name" value="PK"/>
    <property type="match status" value="1"/>
</dbReference>
<comment type="cofactor">
    <cofactor evidence="2">
        <name>K(+)</name>
        <dbReference type="ChEBI" id="CHEBI:29103"/>
    </cofactor>
</comment>
<dbReference type="InterPro" id="IPR018209">
    <property type="entry name" value="Pyrv_Knase_AS"/>
</dbReference>
<evidence type="ECO:0000256" key="15">
    <source>
        <dbReference type="RuleBase" id="RU000504"/>
    </source>
</evidence>
<proteinExistence type="inferred from homology"/>
<evidence type="ECO:0000256" key="6">
    <source>
        <dbReference type="ARBA" id="ARBA00022723"/>
    </source>
</evidence>
<evidence type="ECO:0000256" key="13">
    <source>
        <dbReference type="ARBA" id="ARBA00048967"/>
    </source>
</evidence>
<evidence type="ECO:0000256" key="3">
    <source>
        <dbReference type="ARBA" id="ARBA00004997"/>
    </source>
</evidence>
<keyword evidence="6" id="KW-0479">Metal-binding</keyword>
<evidence type="ECO:0000256" key="1">
    <source>
        <dbReference type="ARBA" id="ARBA00001946"/>
    </source>
</evidence>
<dbReference type="InterPro" id="IPR036918">
    <property type="entry name" value="Pyrv_Knase_C_sf"/>
</dbReference>
<keyword evidence="12" id="KW-0670">Pyruvate</keyword>
<dbReference type="InterPro" id="IPR015806">
    <property type="entry name" value="Pyrv_Knase_insert_dom_sf"/>
</dbReference>
<evidence type="ECO:0000259" key="17">
    <source>
        <dbReference type="Pfam" id="PF02887"/>
    </source>
</evidence>
<dbReference type="SUPFAM" id="SSF52935">
    <property type="entry name" value="PK C-terminal domain-like"/>
    <property type="match status" value="1"/>
</dbReference>
<dbReference type="NCBIfam" id="NF004491">
    <property type="entry name" value="PRK05826.1"/>
    <property type="match status" value="1"/>
</dbReference>
<reference evidence="18 19" key="1">
    <citation type="journal article" date="2007" name="Nature">
        <title>Evolution of genes and genomes on the Drosophila phylogeny.</title>
        <authorList>
            <consortium name="Drosophila 12 Genomes Consortium"/>
            <person name="Clark A.G."/>
            <person name="Eisen M.B."/>
            <person name="Smith D.R."/>
            <person name="Bergman C.M."/>
            <person name="Oliver B."/>
            <person name="Markow T.A."/>
            <person name="Kaufman T.C."/>
            <person name="Kellis M."/>
            <person name="Gelbart W."/>
            <person name="Iyer V.N."/>
            <person name="Pollard D.A."/>
            <person name="Sackton T.B."/>
            <person name="Larracuente A.M."/>
            <person name="Singh N.D."/>
            <person name="Abad J.P."/>
            <person name="Abt D.N."/>
            <person name="Adryan B."/>
            <person name="Aguade M."/>
            <person name="Akashi H."/>
            <person name="Anderson W.W."/>
            <person name="Aquadro C.F."/>
            <person name="Ardell D.H."/>
            <person name="Arguello R."/>
            <person name="Artieri C.G."/>
            <person name="Barbash D.A."/>
            <person name="Barker D."/>
            <person name="Barsanti P."/>
            <person name="Batterham P."/>
            <person name="Batzoglou S."/>
            <person name="Begun D."/>
            <person name="Bhutkar A."/>
            <person name="Blanco E."/>
            <person name="Bosak S.A."/>
            <person name="Bradley R.K."/>
            <person name="Brand A.D."/>
            <person name="Brent M.R."/>
            <person name="Brooks A.N."/>
            <person name="Brown R.H."/>
            <person name="Butlin R.K."/>
            <person name="Caggese C."/>
            <person name="Calvi B.R."/>
            <person name="Bernardo de Carvalho A."/>
            <person name="Caspi A."/>
            <person name="Castrezana S."/>
            <person name="Celniker S.E."/>
            <person name="Chang J.L."/>
            <person name="Chapple C."/>
            <person name="Chatterji S."/>
            <person name="Chinwalla A."/>
            <person name="Civetta A."/>
            <person name="Clifton S.W."/>
            <person name="Comeron J.M."/>
            <person name="Costello J.C."/>
            <person name="Coyne J.A."/>
            <person name="Daub J."/>
            <person name="David R.G."/>
            <person name="Delcher A.L."/>
            <person name="Delehaunty K."/>
            <person name="Do C.B."/>
            <person name="Ebling H."/>
            <person name="Edwards K."/>
            <person name="Eickbush T."/>
            <person name="Evans J.D."/>
            <person name="Filipski A."/>
            <person name="Findeiss S."/>
            <person name="Freyhult E."/>
            <person name="Fulton L."/>
            <person name="Fulton R."/>
            <person name="Garcia A.C."/>
            <person name="Gardiner A."/>
            <person name="Garfield D.A."/>
            <person name="Garvin B.E."/>
            <person name="Gibson G."/>
            <person name="Gilbert D."/>
            <person name="Gnerre S."/>
            <person name="Godfrey J."/>
            <person name="Good R."/>
            <person name="Gotea V."/>
            <person name="Gravely B."/>
            <person name="Greenberg A.J."/>
            <person name="Griffiths-Jones S."/>
            <person name="Gross S."/>
            <person name="Guigo R."/>
            <person name="Gustafson E.A."/>
            <person name="Haerty W."/>
            <person name="Hahn M.W."/>
            <person name="Halligan D.L."/>
            <person name="Halpern A.L."/>
            <person name="Halter G.M."/>
            <person name="Han M.V."/>
            <person name="Heger A."/>
            <person name="Hillier L."/>
            <person name="Hinrichs A.S."/>
            <person name="Holmes I."/>
            <person name="Hoskins R.A."/>
            <person name="Hubisz M.J."/>
            <person name="Hultmark D."/>
            <person name="Huntley M.A."/>
            <person name="Jaffe D.B."/>
            <person name="Jagadeeshan S."/>
            <person name="Jeck W.R."/>
            <person name="Johnson J."/>
            <person name="Jones C.D."/>
            <person name="Jordan W.C."/>
            <person name="Karpen G.H."/>
            <person name="Kataoka E."/>
            <person name="Keightley P.D."/>
            <person name="Kheradpour P."/>
            <person name="Kirkness E.F."/>
            <person name="Koerich L.B."/>
            <person name="Kristiansen K."/>
            <person name="Kudrna D."/>
            <person name="Kulathinal R.J."/>
            <person name="Kumar S."/>
            <person name="Kwok R."/>
            <person name="Lander E."/>
            <person name="Langley C.H."/>
            <person name="Lapoint R."/>
            <person name="Lazzaro B.P."/>
            <person name="Lee S.J."/>
            <person name="Levesque L."/>
            <person name="Li R."/>
            <person name="Lin C.F."/>
            <person name="Lin M.F."/>
            <person name="Lindblad-Toh K."/>
            <person name="Llopart A."/>
            <person name="Long M."/>
            <person name="Low L."/>
            <person name="Lozovsky E."/>
            <person name="Lu J."/>
            <person name="Luo M."/>
            <person name="Machado C.A."/>
            <person name="Makalowski W."/>
            <person name="Marzo M."/>
            <person name="Matsuda M."/>
            <person name="Matzkin L."/>
            <person name="McAllister B."/>
            <person name="McBride C.S."/>
            <person name="McKernan B."/>
            <person name="McKernan K."/>
            <person name="Mendez-Lago M."/>
            <person name="Minx P."/>
            <person name="Mollenhauer M.U."/>
            <person name="Montooth K."/>
            <person name="Mount S.M."/>
            <person name="Mu X."/>
            <person name="Myers E."/>
            <person name="Negre B."/>
            <person name="Newfeld S."/>
            <person name="Nielsen R."/>
            <person name="Noor M.A."/>
            <person name="O'Grady P."/>
            <person name="Pachter L."/>
            <person name="Papaceit M."/>
            <person name="Parisi M.J."/>
            <person name="Parisi M."/>
            <person name="Parts L."/>
            <person name="Pedersen J.S."/>
            <person name="Pesole G."/>
            <person name="Phillippy A.M."/>
            <person name="Ponting C.P."/>
            <person name="Pop M."/>
            <person name="Porcelli D."/>
            <person name="Powell J.R."/>
            <person name="Prohaska S."/>
            <person name="Pruitt K."/>
            <person name="Puig M."/>
            <person name="Quesneville H."/>
            <person name="Ram K.R."/>
            <person name="Rand D."/>
            <person name="Rasmussen M.D."/>
            <person name="Reed L.K."/>
            <person name="Reenan R."/>
            <person name="Reily A."/>
            <person name="Remington K.A."/>
            <person name="Rieger T.T."/>
            <person name="Ritchie M.G."/>
            <person name="Robin C."/>
            <person name="Rogers Y.H."/>
            <person name="Rohde C."/>
            <person name="Rozas J."/>
            <person name="Rubenfield M.J."/>
            <person name="Ruiz A."/>
            <person name="Russo S."/>
            <person name="Salzberg S.L."/>
            <person name="Sanchez-Gracia A."/>
            <person name="Saranga D.J."/>
            <person name="Sato H."/>
            <person name="Schaeffer S.W."/>
            <person name="Schatz M.C."/>
            <person name="Schlenke T."/>
            <person name="Schwartz R."/>
            <person name="Segarra C."/>
            <person name="Singh R.S."/>
            <person name="Sirot L."/>
            <person name="Sirota M."/>
            <person name="Sisneros N.B."/>
            <person name="Smith C.D."/>
            <person name="Smith T.F."/>
            <person name="Spieth J."/>
            <person name="Stage D.E."/>
            <person name="Stark A."/>
            <person name="Stephan W."/>
            <person name="Strausberg R.L."/>
            <person name="Strempel S."/>
            <person name="Sturgill D."/>
            <person name="Sutton G."/>
            <person name="Sutton G.G."/>
            <person name="Tao W."/>
            <person name="Teichmann S."/>
            <person name="Tobari Y.N."/>
            <person name="Tomimura Y."/>
            <person name="Tsolas J.M."/>
            <person name="Valente V.L."/>
            <person name="Venter E."/>
            <person name="Venter J.C."/>
            <person name="Vicario S."/>
            <person name="Vieira F.G."/>
            <person name="Vilella A.J."/>
            <person name="Villasante A."/>
            <person name="Walenz B."/>
            <person name="Wang J."/>
            <person name="Wasserman M."/>
            <person name="Watts T."/>
            <person name="Wilson D."/>
            <person name="Wilson R.K."/>
            <person name="Wing R.A."/>
            <person name="Wolfner M.F."/>
            <person name="Wong A."/>
            <person name="Wong G.K."/>
            <person name="Wu C.I."/>
            <person name="Wu G."/>
            <person name="Yamamoto D."/>
            <person name="Yang H.P."/>
            <person name="Yang S.P."/>
            <person name="Yorke J.A."/>
            <person name="Yoshida K."/>
            <person name="Zdobnov E."/>
            <person name="Zhang P."/>
            <person name="Zhang Y."/>
            <person name="Zimin A.V."/>
            <person name="Baldwin J."/>
            <person name="Abdouelleil A."/>
            <person name="Abdulkadir J."/>
            <person name="Abebe A."/>
            <person name="Abera B."/>
            <person name="Abreu J."/>
            <person name="Acer S.C."/>
            <person name="Aftuck L."/>
            <person name="Alexander A."/>
            <person name="An P."/>
            <person name="Anderson E."/>
            <person name="Anderson S."/>
            <person name="Arachi H."/>
            <person name="Azer M."/>
            <person name="Bachantsang P."/>
            <person name="Barry A."/>
            <person name="Bayul T."/>
            <person name="Berlin A."/>
            <person name="Bessette D."/>
            <person name="Bloom T."/>
            <person name="Blye J."/>
            <person name="Boguslavskiy L."/>
            <person name="Bonnet C."/>
            <person name="Boukhgalter B."/>
            <person name="Bourzgui I."/>
            <person name="Brown A."/>
            <person name="Cahill P."/>
            <person name="Channer S."/>
            <person name="Cheshatsang Y."/>
            <person name="Chuda L."/>
            <person name="Citroen M."/>
            <person name="Collymore A."/>
            <person name="Cooke P."/>
            <person name="Costello M."/>
            <person name="D'Aco K."/>
            <person name="Daza R."/>
            <person name="De Haan G."/>
            <person name="DeGray S."/>
            <person name="DeMaso C."/>
            <person name="Dhargay N."/>
            <person name="Dooley K."/>
            <person name="Dooley E."/>
            <person name="Doricent M."/>
            <person name="Dorje P."/>
            <person name="Dorjee K."/>
            <person name="Dupes A."/>
            <person name="Elong R."/>
            <person name="Falk J."/>
            <person name="Farina A."/>
            <person name="Faro S."/>
            <person name="Ferguson D."/>
            <person name="Fisher S."/>
            <person name="Foley C.D."/>
            <person name="Franke A."/>
            <person name="Friedrich D."/>
            <person name="Gadbois L."/>
            <person name="Gearin G."/>
            <person name="Gearin C.R."/>
            <person name="Giannoukos G."/>
            <person name="Goode T."/>
            <person name="Graham J."/>
            <person name="Grandbois E."/>
            <person name="Grewal S."/>
            <person name="Gyaltsen K."/>
            <person name="Hafez N."/>
            <person name="Hagos B."/>
            <person name="Hall J."/>
            <person name="Henson C."/>
            <person name="Hollinger A."/>
            <person name="Honan T."/>
            <person name="Huard M.D."/>
            <person name="Hughes L."/>
            <person name="Hurhula B."/>
            <person name="Husby M.E."/>
            <person name="Kamat A."/>
            <person name="Kanga B."/>
            <person name="Kashin S."/>
            <person name="Khazanovich D."/>
            <person name="Kisner P."/>
            <person name="Lance K."/>
            <person name="Lara M."/>
            <person name="Lee W."/>
            <person name="Lennon N."/>
            <person name="Letendre F."/>
            <person name="LeVine R."/>
            <person name="Lipovsky A."/>
            <person name="Liu X."/>
            <person name="Liu J."/>
            <person name="Liu S."/>
            <person name="Lokyitsang T."/>
            <person name="Lokyitsang Y."/>
            <person name="Lubonja R."/>
            <person name="Lui A."/>
            <person name="MacDonald P."/>
            <person name="Magnisalis V."/>
            <person name="Maru K."/>
            <person name="Matthews C."/>
            <person name="McCusker W."/>
            <person name="McDonough S."/>
            <person name="Mehta T."/>
            <person name="Meldrim J."/>
            <person name="Meneus L."/>
            <person name="Mihai O."/>
            <person name="Mihalev A."/>
            <person name="Mihova T."/>
            <person name="Mittelman R."/>
            <person name="Mlenga V."/>
            <person name="Montmayeur A."/>
            <person name="Mulrain L."/>
            <person name="Navidi A."/>
            <person name="Naylor J."/>
            <person name="Negash T."/>
            <person name="Nguyen T."/>
            <person name="Nguyen N."/>
            <person name="Nicol R."/>
            <person name="Norbu C."/>
            <person name="Norbu N."/>
            <person name="Novod N."/>
            <person name="O'Neill B."/>
            <person name="Osman S."/>
            <person name="Markiewicz E."/>
            <person name="Oyono O.L."/>
            <person name="Patti C."/>
            <person name="Phunkhang P."/>
            <person name="Pierre F."/>
            <person name="Priest M."/>
            <person name="Raghuraman S."/>
            <person name="Rege F."/>
            <person name="Reyes R."/>
            <person name="Rise C."/>
            <person name="Rogov P."/>
            <person name="Ross K."/>
            <person name="Ryan E."/>
            <person name="Settipalli S."/>
            <person name="Shea T."/>
            <person name="Sherpa N."/>
            <person name="Shi L."/>
            <person name="Shih D."/>
            <person name="Sparrow T."/>
            <person name="Spaulding J."/>
            <person name="Stalker J."/>
            <person name="Stange-Thomann N."/>
            <person name="Stavropoulos S."/>
            <person name="Stone C."/>
            <person name="Strader C."/>
            <person name="Tesfaye S."/>
            <person name="Thomson T."/>
            <person name="Thoulutsang Y."/>
            <person name="Thoulutsang D."/>
            <person name="Topham K."/>
            <person name="Topping I."/>
            <person name="Tsamla T."/>
            <person name="Vassiliev H."/>
            <person name="Vo A."/>
            <person name="Wangchuk T."/>
            <person name="Wangdi T."/>
            <person name="Weiand M."/>
            <person name="Wilkinson J."/>
            <person name="Wilson A."/>
            <person name="Yadav S."/>
            <person name="Young G."/>
            <person name="Yu Q."/>
            <person name="Zembek L."/>
            <person name="Zhong D."/>
            <person name="Zimmer A."/>
            <person name="Zwirko Z."/>
            <person name="Jaffe D.B."/>
            <person name="Alvarez P."/>
            <person name="Brockman W."/>
            <person name="Butler J."/>
            <person name="Chin C."/>
            <person name="Gnerre S."/>
            <person name="Grabherr M."/>
            <person name="Kleber M."/>
            <person name="Mauceli E."/>
            <person name="MacCallum I."/>
        </authorList>
    </citation>
    <scope>NUCLEOTIDE SEQUENCE [LARGE SCALE GENOMIC DNA]</scope>
    <source>
        <strain evidence="19">Tucson 15287-2541.00</strain>
    </source>
</reference>
<dbReference type="FunFam" id="3.20.20.60:FF:000025">
    <property type="entry name" value="Pyruvate kinase"/>
    <property type="match status" value="1"/>
</dbReference>
<gene>
    <name evidence="18" type="primary">Dgri\GH20341</name>
    <name evidence="18" type="ORF">Dgri_GH20341</name>
</gene>
<dbReference type="OrthoDB" id="108365at2759"/>
<evidence type="ECO:0000256" key="14">
    <source>
        <dbReference type="ARBA" id="ARBA00058419"/>
    </source>
</evidence>
<dbReference type="PROSITE" id="PS00110">
    <property type="entry name" value="PYRUVATE_KINASE"/>
    <property type="match status" value="1"/>
</dbReference>
<dbReference type="GO" id="GO:0005524">
    <property type="term" value="F:ATP binding"/>
    <property type="evidence" value="ECO:0007669"/>
    <property type="project" value="UniProtKB-KW"/>
</dbReference>
<dbReference type="SMR" id="B4JRC3"/>
<dbReference type="GO" id="GO:0016301">
    <property type="term" value="F:kinase activity"/>
    <property type="evidence" value="ECO:0007669"/>
    <property type="project" value="UniProtKB-KW"/>
</dbReference>
<keyword evidence="7" id="KW-0547">Nucleotide-binding</keyword>
<dbReference type="PRINTS" id="PR01050">
    <property type="entry name" value="PYRUVTKNASE"/>
</dbReference>